<sequence>MFHIQVDAKLISIKEKLLYLLHSVGPKVRDGIAYLKPGTVGYKTMCSNHRADQCLTHGRVKCKYRHHTSICDRQERRNSSSPNTASLTGYTNYLEKRGQVHLLKLNQIGHEMRKILTVNGTKVQSMPIFDSHIRSLDGRSSEQI</sequence>
<protein>
    <submittedName>
        <fullName evidence="1">Uncharacterized protein</fullName>
    </submittedName>
</protein>
<dbReference type="Proteomes" id="UP001159428">
    <property type="component" value="Unassembled WGS sequence"/>
</dbReference>
<dbReference type="AlphaFoldDB" id="A0AAU9XRH3"/>
<comment type="caution">
    <text evidence="1">The sequence shown here is derived from an EMBL/GenBank/DDBJ whole genome shotgun (WGS) entry which is preliminary data.</text>
</comment>
<name>A0AAU9XRH3_9CNID</name>
<gene>
    <name evidence="1" type="ORF">PMEA_00027975</name>
</gene>
<evidence type="ECO:0000313" key="1">
    <source>
        <dbReference type="EMBL" id="CAH3155429.1"/>
    </source>
</evidence>
<proteinExistence type="predicted"/>
<organism evidence="1 2">
    <name type="scientific">Pocillopora meandrina</name>
    <dbReference type="NCBI Taxonomy" id="46732"/>
    <lineage>
        <taxon>Eukaryota</taxon>
        <taxon>Metazoa</taxon>
        <taxon>Cnidaria</taxon>
        <taxon>Anthozoa</taxon>
        <taxon>Hexacorallia</taxon>
        <taxon>Scleractinia</taxon>
        <taxon>Astrocoeniina</taxon>
        <taxon>Pocilloporidae</taxon>
        <taxon>Pocillopora</taxon>
    </lineage>
</organism>
<accession>A0AAU9XRH3</accession>
<reference evidence="1 2" key="1">
    <citation type="submission" date="2022-05" db="EMBL/GenBank/DDBJ databases">
        <authorList>
            <consortium name="Genoscope - CEA"/>
            <person name="William W."/>
        </authorList>
    </citation>
    <scope>NUCLEOTIDE SEQUENCE [LARGE SCALE GENOMIC DNA]</scope>
</reference>
<keyword evidence="2" id="KW-1185">Reference proteome</keyword>
<dbReference type="EMBL" id="CALNXJ010000058">
    <property type="protein sequence ID" value="CAH3155429.1"/>
    <property type="molecule type" value="Genomic_DNA"/>
</dbReference>
<evidence type="ECO:0000313" key="2">
    <source>
        <dbReference type="Proteomes" id="UP001159428"/>
    </source>
</evidence>